<keyword evidence="3" id="KW-1185">Reference proteome</keyword>
<reference evidence="3" key="1">
    <citation type="submission" date="2016-10" db="EMBL/GenBank/DDBJ databases">
        <authorList>
            <person name="Varghese N."/>
            <person name="Submissions S."/>
        </authorList>
    </citation>
    <scope>NUCLEOTIDE SEQUENCE [LARGE SCALE GENOMIC DNA]</scope>
    <source>
        <strain evidence="3">CGMCC 4.3530</strain>
    </source>
</reference>
<organism evidence="2 3">
    <name type="scientific">Saccharopolyspora shandongensis</name>
    <dbReference type="NCBI Taxonomy" id="418495"/>
    <lineage>
        <taxon>Bacteria</taxon>
        <taxon>Bacillati</taxon>
        <taxon>Actinomycetota</taxon>
        <taxon>Actinomycetes</taxon>
        <taxon>Pseudonocardiales</taxon>
        <taxon>Pseudonocardiaceae</taxon>
        <taxon>Saccharopolyspora</taxon>
    </lineage>
</organism>
<dbReference type="STRING" id="418495.SAMN05216215_101161"/>
<feature type="transmembrane region" description="Helical" evidence="1">
    <location>
        <begin position="87"/>
        <end position="106"/>
    </location>
</feature>
<keyword evidence="1" id="KW-1133">Transmembrane helix</keyword>
<protein>
    <recommendedName>
        <fullName evidence="4">Sporulation protein YtfJ (Spore_YtfJ)</fullName>
    </recommendedName>
</protein>
<name>A0A1H3BU51_9PSEU</name>
<dbReference type="EMBL" id="FNOK01000011">
    <property type="protein sequence ID" value="SDX45346.1"/>
    <property type="molecule type" value="Genomic_DNA"/>
</dbReference>
<dbReference type="OrthoDB" id="3830295at2"/>
<dbReference type="Proteomes" id="UP000199529">
    <property type="component" value="Unassembled WGS sequence"/>
</dbReference>
<evidence type="ECO:0000313" key="3">
    <source>
        <dbReference type="Proteomes" id="UP000199529"/>
    </source>
</evidence>
<evidence type="ECO:0000313" key="2">
    <source>
        <dbReference type="EMBL" id="SDX45346.1"/>
    </source>
</evidence>
<sequence>MEEQSAQGDILEALAERLGKRQVFGEPVRQGDTTLLPVAHVRTGGGRHGHADDDGVGIGVDARPVGAFSISADGKVNWHPAVSVNRIVWGGQLALATALVAFAIAFRRKR</sequence>
<gene>
    <name evidence="2" type="ORF">SAMN05216215_101161</name>
</gene>
<proteinExistence type="predicted"/>
<dbReference type="RefSeq" id="WP_093265562.1">
    <property type="nucleotide sequence ID" value="NZ_FNOK01000011.1"/>
</dbReference>
<keyword evidence="1" id="KW-0472">Membrane</keyword>
<keyword evidence="1" id="KW-0812">Transmembrane</keyword>
<evidence type="ECO:0008006" key="4">
    <source>
        <dbReference type="Google" id="ProtNLM"/>
    </source>
</evidence>
<evidence type="ECO:0000256" key="1">
    <source>
        <dbReference type="SAM" id="Phobius"/>
    </source>
</evidence>
<dbReference type="AlphaFoldDB" id="A0A1H3BU51"/>
<accession>A0A1H3BU51</accession>